<proteinExistence type="predicted"/>
<feature type="compositionally biased region" description="Basic and acidic residues" evidence="5">
    <location>
        <begin position="290"/>
        <end position="301"/>
    </location>
</feature>
<evidence type="ECO:0000256" key="2">
    <source>
        <dbReference type="ARBA" id="ARBA00023125"/>
    </source>
</evidence>
<dbReference type="SMART" id="SM00066">
    <property type="entry name" value="GAL4"/>
    <property type="match status" value="1"/>
</dbReference>
<dbReference type="PROSITE" id="PS00463">
    <property type="entry name" value="ZN2_CY6_FUNGAL_1"/>
    <property type="match status" value="1"/>
</dbReference>
<evidence type="ECO:0000259" key="6">
    <source>
        <dbReference type="PROSITE" id="PS50048"/>
    </source>
</evidence>
<evidence type="ECO:0000313" key="8">
    <source>
        <dbReference type="Proteomes" id="UP000094801"/>
    </source>
</evidence>
<evidence type="ECO:0000256" key="5">
    <source>
        <dbReference type="SAM" id="MobiDB-lite"/>
    </source>
</evidence>
<name>A0A1E4SV89_9ASCO</name>
<sequence>KRTKSFTGCYTCRRRKIACDLQRPSCKKCQKSGFVCEGYEVKLRWSQPILFDIYGYQLRSRPNQETEYCQRRSIDFVKYPKSQQYELYDEMDTHLSKLHNQHIPKLSDTPRMLGPFGVFRGSKDRRSAMKRKNKQNVEPIKEIKDKREPKKLDSTISSGNEWLSIELIDAALLTASALNGDTHFLDMFRPDPLYPINGSGSNLGITQGGTISNDNDAFAYGNLGNNNNNKSQFWGGQYSQNQQQQQQQQPSMNRSKTSQQPLQRIDPPIPAHLDNTTGQSPSIPLDSESDTSKFSRTDKEISNNTINIHAGNGARMPKTIMEIKETTPLPRSLAIDKFGIPITSLQVHPTTRYLLNYYIEDVADMMTVIPLPKNPWKFIYFPRAIMAVGELASLGKTSNAKNCLLNALLAVSAFNLQSKFTRGSDEMKYYVDLGIQLRQQATNFLNKCLEEDILQQKYKDVLVAVLSMVTIDVVWGTMSACKIHLDHCEKIIEKKMKVKKKLSNKAVILHRIFSSLKLLQDSTSLENISEEDIFLNENNYRHFIIGSVASSPAANFSTPASISGAANPTSALNSPSVTKGVYNEKITDNGKVRIEYIVNSEEINPADRTVQGSSVANNGIPSFIDITRTSFKPSKNKMEDKIVSSDAIYGLPNSLILMFSEIVHLVRFKKHHDDHNMTLPNFYDELSNQLEFKLLGWRLEWNLTLDDDAGSTPGSTSTPSAAANSNSNTKKQNFISARYEGIYHHVMSFYHALIIYFYRFVEDVNPMYLQERVEKVLHHLNEIQNIVENNKDTSYIIPLFWQGFIAGSEAMTLFLQNGFNLWGQHIAQTGIGTYWNARQIMLEIWRRKNHNAKRSSWVDVLHDWKTNVMLT</sequence>
<dbReference type="Pfam" id="PF11951">
    <property type="entry name" value="Fungal_trans_2"/>
    <property type="match status" value="1"/>
</dbReference>
<gene>
    <name evidence="7" type="ORF">CANARDRAFT_181313</name>
</gene>
<dbReference type="PANTHER" id="PTHR31069:SF32">
    <property type="entry name" value="ARGININE METABOLISM REGULATION PROTEIN II"/>
    <property type="match status" value="1"/>
</dbReference>
<dbReference type="InterPro" id="IPR050675">
    <property type="entry name" value="OAF3"/>
</dbReference>
<feature type="non-terminal residue" evidence="7">
    <location>
        <position position="871"/>
    </location>
</feature>
<dbReference type="PROSITE" id="PS50048">
    <property type="entry name" value="ZN2_CY6_FUNGAL_2"/>
    <property type="match status" value="1"/>
</dbReference>
<dbReference type="CDD" id="cd00067">
    <property type="entry name" value="GAL4"/>
    <property type="match status" value="1"/>
</dbReference>
<keyword evidence="3" id="KW-0804">Transcription</keyword>
<reference evidence="8" key="1">
    <citation type="submission" date="2016-04" db="EMBL/GenBank/DDBJ databases">
        <title>Comparative genomics of biotechnologically important yeasts.</title>
        <authorList>
            <consortium name="DOE Joint Genome Institute"/>
            <person name="Riley R."/>
            <person name="Haridas S."/>
            <person name="Wolfe K.H."/>
            <person name="Lopes M.R."/>
            <person name="Hittinger C.T."/>
            <person name="Goker M."/>
            <person name="Salamov A."/>
            <person name="Wisecaver J."/>
            <person name="Long T.M."/>
            <person name="Aerts A.L."/>
            <person name="Barry K."/>
            <person name="Choi C."/>
            <person name="Clum A."/>
            <person name="Coughlan A.Y."/>
            <person name="Deshpande S."/>
            <person name="Douglass A.P."/>
            <person name="Hanson S.J."/>
            <person name="Klenk H.-P."/>
            <person name="Labutti K."/>
            <person name="Lapidus A."/>
            <person name="Lindquist E."/>
            <person name="Lipzen A."/>
            <person name="Meier-Kolthoff J.P."/>
            <person name="Ohm R.A."/>
            <person name="Otillar R.P."/>
            <person name="Pangilinan J."/>
            <person name="Peng Y."/>
            <person name="Rokas A."/>
            <person name="Rosa C.A."/>
            <person name="Scheuner C."/>
            <person name="Sibirny A.A."/>
            <person name="Slot J.C."/>
            <person name="Stielow J.B."/>
            <person name="Sun H."/>
            <person name="Kurtzman C.P."/>
            <person name="Blackwell M."/>
            <person name="Grigoriev I.V."/>
            <person name="Jeffries T.W."/>
        </authorList>
    </citation>
    <scope>NUCLEOTIDE SEQUENCE [LARGE SCALE GENOMIC DNA]</scope>
    <source>
        <strain evidence="8">NRRL YB-2248</strain>
    </source>
</reference>
<feature type="compositionally biased region" description="Low complexity" evidence="5">
    <location>
        <begin position="240"/>
        <end position="249"/>
    </location>
</feature>
<dbReference type="GO" id="GO:0003677">
    <property type="term" value="F:DNA binding"/>
    <property type="evidence" value="ECO:0007669"/>
    <property type="project" value="UniProtKB-KW"/>
</dbReference>
<keyword evidence="2" id="KW-0238">DNA-binding</keyword>
<keyword evidence="1" id="KW-0805">Transcription regulation</keyword>
<dbReference type="SUPFAM" id="SSF57701">
    <property type="entry name" value="Zn2/Cys6 DNA-binding domain"/>
    <property type="match status" value="1"/>
</dbReference>
<feature type="region of interest" description="Disordered" evidence="5">
    <location>
        <begin position="229"/>
        <end position="310"/>
    </location>
</feature>
<dbReference type="Gene3D" id="4.10.240.10">
    <property type="entry name" value="Zn(2)-C6 fungal-type DNA-binding domain"/>
    <property type="match status" value="1"/>
</dbReference>
<dbReference type="EMBL" id="KV453864">
    <property type="protein sequence ID" value="ODV83425.1"/>
    <property type="molecule type" value="Genomic_DNA"/>
</dbReference>
<organism evidence="7 8">
    <name type="scientific">[Candida] arabinofermentans NRRL YB-2248</name>
    <dbReference type="NCBI Taxonomy" id="983967"/>
    <lineage>
        <taxon>Eukaryota</taxon>
        <taxon>Fungi</taxon>
        <taxon>Dikarya</taxon>
        <taxon>Ascomycota</taxon>
        <taxon>Saccharomycotina</taxon>
        <taxon>Pichiomycetes</taxon>
        <taxon>Pichiales</taxon>
        <taxon>Pichiaceae</taxon>
        <taxon>Ogataea</taxon>
        <taxon>Ogataea/Candida clade</taxon>
    </lineage>
</organism>
<evidence type="ECO:0000256" key="1">
    <source>
        <dbReference type="ARBA" id="ARBA00023015"/>
    </source>
</evidence>
<feature type="compositionally biased region" description="Polar residues" evidence="5">
    <location>
        <begin position="230"/>
        <end position="239"/>
    </location>
</feature>
<dbReference type="InterPro" id="IPR001138">
    <property type="entry name" value="Zn2Cys6_DnaBD"/>
</dbReference>
<feature type="domain" description="Zn(2)-C6 fungal-type" evidence="6">
    <location>
        <begin position="8"/>
        <end position="36"/>
    </location>
</feature>
<keyword evidence="8" id="KW-1185">Reference proteome</keyword>
<dbReference type="AlphaFoldDB" id="A0A1E4SV89"/>
<protein>
    <recommendedName>
        <fullName evidence="6">Zn(2)-C6 fungal-type domain-containing protein</fullName>
    </recommendedName>
</protein>
<dbReference type="Pfam" id="PF00172">
    <property type="entry name" value="Zn_clus"/>
    <property type="match status" value="1"/>
</dbReference>
<dbReference type="OrthoDB" id="3477330at2759"/>
<feature type="compositionally biased region" description="Polar residues" evidence="5">
    <location>
        <begin position="250"/>
        <end position="262"/>
    </location>
</feature>
<keyword evidence="4" id="KW-0539">Nucleus</keyword>
<evidence type="ECO:0000256" key="3">
    <source>
        <dbReference type="ARBA" id="ARBA00023163"/>
    </source>
</evidence>
<feature type="non-terminal residue" evidence="7">
    <location>
        <position position="1"/>
    </location>
</feature>
<dbReference type="Proteomes" id="UP000094801">
    <property type="component" value="Unassembled WGS sequence"/>
</dbReference>
<dbReference type="PANTHER" id="PTHR31069">
    <property type="entry name" value="OLEATE-ACTIVATED TRANSCRIPTION FACTOR 1-RELATED"/>
    <property type="match status" value="1"/>
</dbReference>
<accession>A0A1E4SV89</accession>
<dbReference type="InterPro" id="IPR021858">
    <property type="entry name" value="Fun_TF"/>
</dbReference>
<dbReference type="GO" id="GO:0008270">
    <property type="term" value="F:zinc ion binding"/>
    <property type="evidence" value="ECO:0007669"/>
    <property type="project" value="InterPro"/>
</dbReference>
<dbReference type="GO" id="GO:0000981">
    <property type="term" value="F:DNA-binding transcription factor activity, RNA polymerase II-specific"/>
    <property type="evidence" value="ECO:0007669"/>
    <property type="project" value="InterPro"/>
</dbReference>
<evidence type="ECO:0000313" key="7">
    <source>
        <dbReference type="EMBL" id="ODV83425.1"/>
    </source>
</evidence>
<dbReference type="InterPro" id="IPR036864">
    <property type="entry name" value="Zn2-C6_fun-type_DNA-bd_sf"/>
</dbReference>
<dbReference type="STRING" id="983967.A0A1E4SV89"/>
<evidence type="ECO:0000256" key="4">
    <source>
        <dbReference type="ARBA" id="ARBA00023242"/>
    </source>
</evidence>